<keyword evidence="3 4" id="KW-0067">ATP-binding</keyword>
<dbReference type="InterPro" id="IPR029047">
    <property type="entry name" value="HSP70_peptide-bd_sf"/>
</dbReference>
<dbReference type="Gene3D" id="3.30.30.30">
    <property type="match status" value="1"/>
</dbReference>
<protein>
    <submittedName>
        <fullName evidence="6">Heat shock protein 70</fullName>
    </submittedName>
</protein>
<evidence type="ECO:0000256" key="3">
    <source>
        <dbReference type="ARBA" id="ARBA00022840"/>
    </source>
</evidence>
<organism evidence="5 6">
    <name type="scientific">Ditylenchus dipsaci</name>
    <dbReference type="NCBI Taxonomy" id="166011"/>
    <lineage>
        <taxon>Eukaryota</taxon>
        <taxon>Metazoa</taxon>
        <taxon>Ecdysozoa</taxon>
        <taxon>Nematoda</taxon>
        <taxon>Chromadorea</taxon>
        <taxon>Rhabditida</taxon>
        <taxon>Tylenchina</taxon>
        <taxon>Tylenchomorpha</taxon>
        <taxon>Sphaerularioidea</taxon>
        <taxon>Anguinidae</taxon>
        <taxon>Anguininae</taxon>
        <taxon>Ditylenchus</taxon>
    </lineage>
</organism>
<dbReference type="WBParaSite" id="jg12857">
    <property type="protein sequence ID" value="jg12857"/>
    <property type="gene ID" value="jg12857"/>
</dbReference>
<dbReference type="FunFam" id="3.90.640.10:FF:000003">
    <property type="entry name" value="Molecular chaperone DnaK"/>
    <property type="match status" value="1"/>
</dbReference>
<dbReference type="PANTHER" id="PTHR19375">
    <property type="entry name" value="HEAT SHOCK PROTEIN 70KDA"/>
    <property type="match status" value="1"/>
</dbReference>
<dbReference type="AlphaFoldDB" id="A0A915CUR2"/>
<dbReference type="PROSITE" id="PS00329">
    <property type="entry name" value="HSP70_2"/>
    <property type="match status" value="1"/>
</dbReference>
<dbReference type="Pfam" id="PF00012">
    <property type="entry name" value="HSP70"/>
    <property type="match status" value="1"/>
</dbReference>
<proteinExistence type="inferred from homology"/>
<dbReference type="InterPro" id="IPR043129">
    <property type="entry name" value="ATPase_NBD"/>
</dbReference>
<evidence type="ECO:0000256" key="4">
    <source>
        <dbReference type="RuleBase" id="RU003322"/>
    </source>
</evidence>
<reference evidence="6" key="1">
    <citation type="submission" date="2022-11" db="UniProtKB">
        <authorList>
            <consortium name="WormBaseParasite"/>
        </authorList>
    </citation>
    <scope>IDENTIFICATION</scope>
</reference>
<dbReference type="Gene3D" id="3.90.640.10">
    <property type="entry name" value="Actin, Chain A, domain 4"/>
    <property type="match status" value="1"/>
</dbReference>
<evidence type="ECO:0000313" key="5">
    <source>
        <dbReference type="Proteomes" id="UP000887574"/>
    </source>
</evidence>
<name>A0A915CUR2_9BILA</name>
<dbReference type="GO" id="GO:0006950">
    <property type="term" value="P:response to stress"/>
    <property type="evidence" value="ECO:0007669"/>
    <property type="project" value="UniProtKB-ARBA"/>
</dbReference>
<dbReference type="FunFam" id="3.30.30.30:FF:000005">
    <property type="entry name" value="Heat shock protein ssb1"/>
    <property type="match status" value="1"/>
</dbReference>
<keyword evidence="5" id="KW-1185">Reference proteome</keyword>
<dbReference type="InterPro" id="IPR018181">
    <property type="entry name" value="Heat_shock_70_CS"/>
</dbReference>
<dbReference type="Gene3D" id="2.60.34.10">
    <property type="entry name" value="Substrate Binding Domain Of DNAk, Chain A, domain 1"/>
    <property type="match status" value="1"/>
</dbReference>
<dbReference type="GO" id="GO:0140662">
    <property type="term" value="F:ATP-dependent protein folding chaperone"/>
    <property type="evidence" value="ECO:0007669"/>
    <property type="project" value="InterPro"/>
</dbReference>
<dbReference type="InterPro" id="IPR013126">
    <property type="entry name" value="Hsp_70_fam"/>
</dbReference>
<dbReference type="CDD" id="cd24028">
    <property type="entry name" value="ASKHA_NBD_HSP70_HSPA1-like"/>
    <property type="match status" value="1"/>
</dbReference>
<dbReference type="Gene3D" id="3.30.420.40">
    <property type="match status" value="2"/>
</dbReference>
<dbReference type="Proteomes" id="UP000887574">
    <property type="component" value="Unplaced"/>
</dbReference>
<evidence type="ECO:0000256" key="2">
    <source>
        <dbReference type="ARBA" id="ARBA00022741"/>
    </source>
</evidence>
<sequence>MSDIVVGIDLGTTILAQFRRLPCHPSCVSYTDDGVLVGNPATRKLVSNAENTVYDMKRLIGKKIFDENVQKHMKYWPFKVTSDELSHPLVEVNSDSMCLLQRPVDISAKVLKKMVETAELSTQSVINKAVITVPAYFNQSQKAETIEAAKLAGLEVLELITEPSAAAYAYGYDSGKFDNYKILVFDFGGGTFDVSIIEVKEGQFRVMAIGGDTNLGGRDIDNHLLDYCIDEIETTYGRKISGNKKLRQKLLTKCEALKVALSSTKEESIFLGDLFADLDEELLVDRVTLDDECEELFEKAISLTQQTIDDAGLSADDINEVLLVGGTSRIPKLQEMLAEMFMDKSLNNTINLDEAVAYGAAIRATQLQPLCRSSEHLWRSLPPIIAKNSNIPNQQSTSLYTSVNDQNAMRFQIYEGERRLIKDNNFLGEFTLLDLPKGIVGSVKAELILNIDKNGIMHVSASNGERISKLTINYNLKKSNDVNVEEMIKEAKLFEEQDSAEYERLRAKSDLQVEIEKAQYNLEKHNTSATQSYIAALCKNMTDWVKSNETASKQAFKTQLTQFKSSLRQFA</sequence>
<dbReference type="GO" id="GO:0005524">
    <property type="term" value="F:ATP binding"/>
    <property type="evidence" value="ECO:0007669"/>
    <property type="project" value="UniProtKB-KW"/>
</dbReference>
<comment type="similarity">
    <text evidence="1 4">Belongs to the heat shock protein 70 family.</text>
</comment>
<evidence type="ECO:0000256" key="1">
    <source>
        <dbReference type="ARBA" id="ARBA00007381"/>
    </source>
</evidence>
<dbReference type="PRINTS" id="PR00301">
    <property type="entry name" value="HEATSHOCK70"/>
</dbReference>
<dbReference type="PROSITE" id="PS01036">
    <property type="entry name" value="HSP70_3"/>
    <property type="match status" value="1"/>
</dbReference>
<accession>A0A915CUR2</accession>
<dbReference type="SUPFAM" id="SSF100920">
    <property type="entry name" value="Heat shock protein 70kD (HSP70), peptide-binding domain"/>
    <property type="match status" value="1"/>
</dbReference>
<keyword evidence="2 4" id="KW-0547">Nucleotide-binding</keyword>
<dbReference type="SUPFAM" id="SSF53067">
    <property type="entry name" value="Actin-like ATPase domain"/>
    <property type="match status" value="2"/>
</dbReference>
<evidence type="ECO:0000313" key="6">
    <source>
        <dbReference type="WBParaSite" id="jg12857"/>
    </source>
</evidence>